<name>A0ABW4Z4E8_9HYPH</name>
<reference evidence="2" key="1">
    <citation type="journal article" date="2014" name="Int. J. Syst. Evol. Microbiol.">
        <title>Complete genome of a new Firmicutes species belonging to the dominant human colonic microbiota ('Ruminococcus bicirculans') reveals two chromosomes and a selective capacity to utilize plant glucans.</title>
        <authorList>
            <consortium name="NISC Comparative Sequencing Program"/>
            <person name="Wegmann U."/>
            <person name="Louis P."/>
            <person name="Goesmann A."/>
            <person name="Henrissat B."/>
            <person name="Duncan S.H."/>
            <person name="Flint H.J."/>
        </authorList>
    </citation>
    <scope>NUCLEOTIDE SEQUENCE</scope>
    <source>
        <strain evidence="2">CCM 7435</strain>
    </source>
</reference>
<reference evidence="2" key="3">
    <citation type="submission" date="2024-09" db="EMBL/GenBank/DDBJ databases">
        <authorList>
            <person name="Sun Q."/>
            <person name="Mori K."/>
        </authorList>
    </citation>
    <scope>NUCLEOTIDE SEQUENCE</scope>
    <source>
        <strain evidence="2">CCM 7435</strain>
    </source>
</reference>
<keyword evidence="3" id="KW-1185">Reference proteome</keyword>
<dbReference type="EMBL" id="JBHUHD010000001">
    <property type="protein sequence ID" value="MFD2143414.1"/>
    <property type="molecule type" value="Genomic_DNA"/>
</dbReference>
<proteinExistence type="predicted"/>
<reference evidence="3" key="2">
    <citation type="journal article" date="2019" name="Int. J. Syst. Evol. Microbiol.">
        <title>The Global Catalogue of Microorganisms (GCM) 10K type strain sequencing project: providing services to taxonomists for standard genome sequencing and annotation.</title>
        <authorList>
            <consortium name="The Broad Institute Genomics Platform"/>
            <consortium name="The Broad Institute Genome Sequencing Center for Infectious Disease"/>
            <person name="Wu L."/>
            <person name="Ma J."/>
        </authorList>
    </citation>
    <scope>NUCLEOTIDE SEQUENCE [LARGE SCALE GENOMIC DNA]</scope>
    <source>
        <strain evidence="3">CCM 7435</strain>
    </source>
</reference>
<dbReference type="Proteomes" id="UP001597299">
    <property type="component" value="Unassembled WGS sequence"/>
</dbReference>
<dbReference type="InterPro" id="IPR019289">
    <property type="entry name" value="Phage_tail_E/E"/>
</dbReference>
<accession>A0ABW4Z4E8</accession>
<gene>
    <name evidence="1" type="ORF">ACFSNC_00025</name>
    <name evidence="2" type="ORF">ACFSNC_23655</name>
</gene>
<sequence length="91" mass="9315">MTTITLKRPVEHEGKTYATIEVDEPTVGAIEAMERAQAAGATGTGATIAMLAADTGWPAEALRKLRTSDFEAIGAALAPFALEPENGSAGG</sequence>
<evidence type="ECO:0000313" key="3">
    <source>
        <dbReference type="Proteomes" id="UP001597299"/>
    </source>
</evidence>
<organism evidence="2 3">
    <name type="scientific">Ancylobacter oerskovii</name>
    <dbReference type="NCBI Taxonomy" id="459519"/>
    <lineage>
        <taxon>Bacteria</taxon>
        <taxon>Pseudomonadati</taxon>
        <taxon>Pseudomonadota</taxon>
        <taxon>Alphaproteobacteria</taxon>
        <taxon>Hyphomicrobiales</taxon>
        <taxon>Xanthobacteraceae</taxon>
        <taxon>Ancylobacter</taxon>
    </lineage>
</organism>
<evidence type="ECO:0000313" key="1">
    <source>
        <dbReference type="EMBL" id="MFD2138773.1"/>
    </source>
</evidence>
<dbReference type="Pfam" id="PF10109">
    <property type="entry name" value="Phage_TAC_7"/>
    <property type="match status" value="1"/>
</dbReference>
<dbReference type="RefSeq" id="WP_213355501.1">
    <property type="nucleotide sequence ID" value="NZ_JAHBGB010000044.1"/>
</dbReference>
<dbReference type="EMBL" id="JBHUHD010000001">
    <property type="protein sequence ID" value="MFD2138773.1"/>
    <property type="molecule type" value="Genomic_DNA"/>
</dbReference>
<protein>
    <submittedName>
        <fullName evidence="2">Phage tail assembly protein</fullName>
    </submittedName>
</protein>
<comment type="caution">
    <text evidence="2">The sequence shown here is derived from an EMBL/GenBank/DDBJ whole genome shotgun (WGS) entry which is preliminary data.</text>
</comment>
<evidence type="ECO:0000313" key="2">
    <source>
        <dbReference type="EMBL" id="MFD2143414.1"/>
    </source>
</evidence>